<keyword evidence="7 9" id="KW-1133">Transmembrane helix</keyword>
<dbReference type="PANTHER" id="PTHR22950:SF678">
    <property type="entry name" value="VACUOLAR AMINO ACID TRANSPORTER 5-RELATED"/>
    <property type="match status" value="1"/>
</dbReference>
<feature type="transmembrane region" description="Helical" evidence="9">
    <location>
        <begin position="313"/>
        <end position="332"/>
    </location>
</feature>
<keyword evidence="8 9" id="KW-0472">Membrane</keyword>
<feature type="transmembrane region" description="Helical" evidence="9">
    <location>
        <begin position="238"/>
        <end position="260"/>
    </location>
</feature>
<feature type="transmembrane region" description="Helical" evidence="9">
    <location>
        <begin position="200"/>
        <end position="218"/>
    </location>
</feature>
<comment type="similarity">
    <text evidence="2">Belongs to the amino acid/polyamine transporter 2 family.</text>
</comment>
<feature type="transmembrane region" description="Helical" evidence="9">
    <location>
        <begin position="272"/>
        <end position="293"/>
    </location>
</feature>
<evidence type="ECO:0000259" key="10">
    <source>
        <dbReference type="Pfam" id="PF01490"/>
    </source>
</evidence>
<dbReference type="GO" id="GO:0005313">
    <property type="term" value="F:L-glutamate transmembrane transporter activity"/>
    <property type="evidence" value="ECO:0007669"/>
    <property type="project" value="TreeGrafter"/>
</dbReference>
<evidence type="ECO:0000313" key="11">
    <source>
        <dbReference type="EMBL" id="JAP93190.1"/>
    </source>
</evidence>
<protein>
    <submittedName>
        <fullName evidence="11">Amino acid transporter family protein</fullName>
    </submittedName>
</protein>
<organism evidence="11">
    <name type="scientific">Trepomonas sp. PC1</name>
    <dbReference type="NCBI Taxonomy" id="1076344"/>
    <lineage>
        <taxon>Eukaryota</taxon>
        <taxon>Metamonada</taxon>
        <taxon>Diplomonadida</taxon>
        <taxon>Hexamitidae</taxon>
        <taxon>Hexamitinae</taxon>
        <taxon>Trepomonas</taxon>
    </lineage>
</organism>
<dbReference type="GO" id="GO:0005290">
    <property type="term" value="F:L-histidine transmembrane transporter activity"/>
    <property type="evidence" value="ECO:0007669"/>
    <property type="project" value="TreeGrafter"/>
</dbReference>
<proteinExistence type="inferred from homology"/>
<feature type="transmembrane region" description="Helical" evidence="9">
    <location>
        <begin position="123"/>
        <end position="149"/>
    </location>
</feature>
<dbReference type="GO" id="GO:0005774">
    <property type="term" value="C:vacuolar membrane"/>
    <property type="evidence" value="ECO:0007669"/>
    <property type="project" value="UniProtKB-SubCell"/>
</dbReference>
<feature type="transmembrane region" description="Helical" evidence="9">
    <location>
        <begin position="169"/>
        <end position="188"/>
    </location>
</feature>
<gene>
    <name evidence="11" type="ORF">TPC1_14622</name>
</gene>
<feature type="domain" description="Amino acid transporter transmembrane" evidence="10">
    <location>
        <begin position="51"/>
        <end position="414"/>
    </location>
</feature>
<evidence type="ECO:0000256" key="3">
    <source>
        <dbReference type="ARBA" id="ARBA00022448"/>
    </source>
</evidence>
<dbReference type="GO" id="GO:0061459">
    <property type="term" value="F:L-arginine transmembrane transporter activity"/>
    <property type="evidence" value="ECO:0007669"/>
    <property type="project" value="TreeGrafter"/>
</dbReference>
<dbReference type="AlphaFoldDB" id="A0A146K8N7"/>
<feature type="transmembrane region" description="Helical" evidence="9">
    <location>
        <begin position="352"/>
        <end position="372"/>
    </location>
</feature>
<dbReference type="InterPro" id="IPR013057">
    <property type="entry name" value="AA_transpt_TM"/>
</dbReference>
<sequence>NNTTLNETHQYSDSDDLKGDIVPDTRLRLDSESITNKTTDATDNNFQEVKKQSPVTATINFMNTTLGSGILLLPYDLMVCGWALGLLMITFFCVLSTWTYAILTRVCNHTSSYSFEKLCNFYFPKWVGILAQACSMVFTIGCMISYVIVIKDSFFFFQFVNDTPEHIALYKNLCLAGVMFLIVMPLCFIPNLAQLKYNSYLVLAVVIYLIIVCAYILGSKANNGELPEILPLRQTTGFMKALPLLTHAFNCQYNFMNIYREMNQREKNVKKVVLWNSTSVIAIYFMIGLLGYFAYGDSTKSDILSNISNESGIVAQISSISMIVYIVCSQPLMVFSFRKSFEALFIKQQKKWTIYLISSIICVSVTLIGMFVPEVHTVLSFSSGLAGGTLGFILTGFLGWKHAVIQQSAKHKYEGILLVVLGIIITGFGFGR</sequence>
<feature type="non-terminal residue" evidence="11">
    <location>
        <position position="432"/>
    </location>
</feature>
<feature type="transmembrane region" description="Helical" evidence="9">
    <location>
        <begin position="412"/>
        <end position="431"/>
    </location>
</feature>
<dbReference type="PANTHER" id="PTHR22950">
    <property type="entry name" value="AMINO ACID TRANSPORTER"/>
    <property type="match status" value="1"/>
</dbReference>
<evidence type="ECO:0000256" key="4">
    <source>
        <dbReference type="ARBA" id="ARBA00022554"/>
    </source>
</evidence>
<evidence type="ECO:0000256" key="5">
    <source>
        <dbReference type="ARBA" id="ARBA00022692"/>
    </source>
</evidence>
<dbReference type="GO" id="GO:0005302">
    <property type="term" value="F:L-tyrosine transmembrane transporter activity"/>
    <property type="evidence" value="ECO:0007669"/>
    <property type="project" value="TreeGrafter"/>
</dbReference>
<keyword evidence="4" id="KW-0926">Vacuole</keyword>
<evidence type="ECO:0000256" key="6">
    <source>
        <dbReference type="ARBA" id="ARBA00022970"/>
    </source>
</evidence>
<dbReference type="GO" id="GO:0015194">
    <property type="term" value="F:L-serine transmembrane transporter activity"/>
    <property type="evidence" value="ECO:0007669"/>
    <property type="project" value="TreeGrafter"/>
</dbReference>
<keyword evidence="3" id="KW-0813">Transport</keyword>
<evidence type="ECO:0000256" key="1">
    <source>
        <dbReference type="ARBA" id="ARBA00004128"/>
    </source>
</evidence>
<accession>A0A146K8N7</accession>
<keyword evidence="5 9" id="KW-0812">Transmembrane</keyword>
<feature type="transmembrane region" description="Helical" evidence="9">
    <location>
        <begin position="378"/>
        <end position="400"/>
    </location>
</feature>
<evidence type="ECO:0000256" key="8">
    <source>
        <dbReference type="ARBA" id="ARBA00023136"/>
    </source>
</evidence>
<feature type="non-terminal residue" evidence="11">
    <location>
        <position position="1"/>
    </location>
</feature>
<evidence type="ECO:0000256" key="2">
    <source>
        <dbReference type="ARBA" id="ARBA00008066"/>
    </source>
</evidence>
<dbReference type="GO" id="GO:0015189">
    <property type="term" value="F:L-lysine transmembrane transporter activity"/>
    <property type="evidence" value="ECO:0007669"/>
    <property type="project" value="TreeGrafter"/>
</dbReference>
<keyword evidence="6" id="KW-0029">Amino-acid transport</keyword>
<comment type="subcellular location">
    <subcellularLocation>
        <location evidence="1">Vacuole membrane</location>
        <topology evidence="1">Multi-pass membrane protein</topology>
    </subcellularLocation>
</comment>
<reference evidence="11" key="1">
    <citation type="submission" date="2015-07" db="EMBL/GenBank/DDBJ databases">
        <title>Adaptation to a free-living lifestyle via gene acquisitions in the diplomonad Trepomonas sp. PC1.</title>
        <authorList>
            <person name="Xu F."/>
            <person name="Jerlstrom-Hultqvist J."/>
            <person name="Kolisko M."/>
            <person name="Simpson A.G.B."/>
            <person name="Roger A.J."/>
            <person name="Svard S.G."/>
            <person name="Andersson J.O."/>
        </authorList>
    </citation>
    <scope>NUCLEOTIDE SEQUENCE</scope>
    <source>
        <strain evidence="11">PC1</strain>
    </source>
</reference>
<dbReference type="Gene3D" id="1.20.1740.10">
    <property type="entry name" value="Amino acid/polyamine transporter I"/>
    <property type="match status" value="1"/>
</dbReference>
<evidence type="ECO:0000256" key="9">
    <source>
        <dbReference type="SAM" id="Phobius"/>
    </source>
</evidence>
<dbReference type="Pfam" id="PF01490">
    <property type="entry name" value="Aa_trans"/>
    <property type="match status" value="1"/>
</dbReference>
<feature type="transmembrane region" description="Helical" evidence="9">
    <location>
        <begin position="81"/>
        <end position="103"/>
    </location>
</feature>
<name>A0A146K8N7_9EUKA</name>
<evidence type="ECO:0000256" key="7">
    <source>
        <dbReference type="ARBA" id="ARBA00022989"/>
    </source>
</evidence>
<dbReference type="EMBL" id="GDID01003416">
    <property type="protein sequence ID" value="JAP93190.1"/>
    <property type="molecule type" value="Transcribed_RNA"/>
</dbReference>